<dbReference type="AlphaFoldDB" id="A0A395J701"/>
<protein>
    <submittedName>
        <fullName evidence="1">Uncharacterized protein</fullName>
    </submittedName>
</protein>
<gene>
    <name evidence="1" type="ORF">DID88_008933</name>
</gene>
<sequence length="160" mass="18491">MIDIFGYYLKTLDKNPFDAGADELEDSLARVSLQNEEQGIDSRNHASTHVSTEISSTFKYPEEITDSLKTVLKGLMYIFTEPPLVVPRIQWPQDGNKSSTEKWPKFFVGKGGHENTLQIEYRCVNKHIKPHDQREYEWLAAFVKVLTWIELEIGPVKEDF</sequence>
<dbReference type="EMBL" id="QKRW01000002">
    <property type="protein sequence ID" value="RAL68230.1"/>
    <property type="molecule type" value="Genomic_DNA"/>
</dbReference>
<name>A0A395J701_9HELO</name>
<organism evidence="1 2">
    <name type="scientific">Monilinia fructigena</name>
    <dbReference type="NCBI Taxonomy" id="38457"/>
    <lineage>
        <taxon>Eukaryota</taxon>
        <taxon>Fungi</taxon>
        <taxon>Dikarya</taxon>
        <taxon>Ascomycota</taxon>
        <taxon>Pezizomycotina</taxon>
        <taxon>Leotiomycetes</taxon>
        <taxon>Helotiales</taxon>
        <taxon>Sclerotiniaceae</taxon>
        <taxon>Monilinia</taxon>
    </lineage>
</organism>
<comment type="caution">
    <text evidence="1">The sequence shown here is derived from an EMBL/GenBank/DDBJ whole genome shotgun (WGS) entry which is preliminary data.</text>
</comment>
<reference evidence="1 2" key="1">
    <citation type="submission" date="2018-06" db="EMBL/GenBank/DDBJ databases">
        <title>Genome Sequence of the Brown Rot Fungal Pathogen Monilinia fructigena.</title>
        <authorList>
            <person name="Landi L."/>
            <person name="De Miccolis Angelini R.M."/>
            <person name="Pollastro S."/>
            <person name="Abate D."/>
            <person name="Faretra F."/>
            <person name="Romanazzi G."/>
        </authorList>
    </citation>
    <scope>NUCLEOTIDE SEQUENCE [LARGE SCALE GENOMIC DNA]</scope>
    <source>
        <strain evidence="1 2">Mfrg269</strain>
    </source>
</reference>
<dbReference type="Proteomes" id="UP000249056">
    <property type="component" value="Unassembled WGS sequence"/>
</dbReference>
<accession>A0A395J701</accession>
<dbReference type="OrthoDB" id="3478523at2759"/>
<proteinExistence type="predicted"/>
<evidence type="ECO:0000313" key="2">
    <source>
        <dbReference type="Proteomes" id="UP000249056"/>
    </source>
</evidence>
<evidence type="ECO:0000313" key="1">
    <source>
        <dbReference type="EMBL" id="RAL68230.1"/>
    </source>
</evidence>
<keyword evidence="2" id="KW-1185">Reference proteome</keyword>